<dbReference type="PATRIC" id="fig|512565.3.peg.905"/>
<evidence type="ECO:0008006" key="4">
    <source>
        <dbReference type="Google" id="ProtNLM"/>
    </source>
</evidence>
<sequence length="232" mass="25498">MTTVLMPVDPSVSPQQAARVLSIRADLLPPEIRDNRRARRTRGFILVSLALVLALLGSWYWYAVQDLDEARALNDAAFTQLTDVRRDQQQNERVQALIKVENGQALLTKELTAVLGNDLSWANLINLVLDKADDHDVTINEITPSLNNENTGTTEVSGTVGEVLLTGKAKTKKIIADYLDALADTKDLSKPFVSTITDDTKAASFSISLYITDEALCGRFVDDDHLCPSEGK</sequence>
<name>I0GZD3_ACTM4</name>
<dbReference type="HOGENOM" id="CLU_1217708_0_0_11"/>
<gene>
    <name evidence="2" type="ordered locus">AMIS_9000</name>
</gene>
<dbReference type="OrthoDB" id="3292822at2"/>
<evidence type="ECO:0000313" key="2">
    <source>
        <dbReference type="EMBL" id="BAL86120.1"/>
    </source>
</evidence>
<dbReference type="Proteomes" id="UP000007882">
    <property type="component" value="Chromosome"/>
</dbReference>
<evidence type="ECO:0000313" key="3">
    <source>
        <dbReference type="Proteomes" id="UP000007882"/>
    </source>
</evidence>
<evidence type="ECO:0000256" key="1">
    <source>
        <dbReference type="SAM" id="Phobius"/>
    </source>
</evidence>
<dbReference type="AlphaFoldDB" id="I0GZD3"/>
<proteinExistence type="predicted"/>
<keyword evidence="1" id="KW-0472">Membrane</keyword>
<dbReference type="RefSeq" id="WP_014441017.1">
    <property type="nucleotide sequence ID" value="NC_017093.1"/>
</dbReference>
<reference evidence="2 3" key="1">
    <citation type="submission" date="2012-02" db="EMBL/GenBank/DDBJ databases">
        <title>Complete genome sequence of Actinoplanes missouriensis 431 (= NBRC 102363).</title>
        <authorList>
            <person name="Ohnishi Y."/>
            <person name="Ishikawa J."/>
            <person name="Sekine M."/>
            <person name="Hosoyama A."/>
            <person name="Harada T."/>
            <person name="Narita H."/>
            <person name="Hata T."/>
            <person name="Konno Y."/>
            <person name="Tutikane K."/>
            <person name="Fujita N."/>
            <person name="Horinouchi S."/>
            <person name="Hayakawa M."/>
        </authorList>
    </citation>
    <scope>NUCLEOTIDE SEQUENCE [LARGE SCALE GENOMIC DNA]</scope>
    <source>
        <strain evidence="3">ATCC 14538 / DSM 43046 / CBS 188.64 / JCM 3121 / NBRC 102363 / NCIMB 12654 / NRRL B-3342 / UNCC 431</strain>
    </source>
</reference>
<dbReference type="EMBL" id="AP012319">
    <property type="protein sequence ID" value="BAL86120.1"/>
    <property type="molecule type" value="Genomic_DNA"/>
</dbReference>
<dbReference type="KEGG" id="ams:AMIS_9000"/>
<accession>I0GZD3</accession>
<keyword evidence="1" id="KW-1133">Transmembrane helix</keyword>
<feature type="transmembrane region" description="Helical" evidence="1">
    <location>
        <begin position="43"/>
        <end position="62"/>
    </location>
</feature>
<keyword evidence="1" id="KW-0812">Transmembrane</keyword>
<organism evidence="2 3">
    <name type="scientific">Actinoplanes missouriensis (strain ATCC 14538 / DSM 43046 / CBS 188.64 / JCM 3121 / NBRC 102363 / NCIMB 12654 / NRRL B-3342 / UNCC 431)</name>
    <dbReference type="NCBI Taxonomy" id="512565"/>
    <lineage>
        <taxon>Bacteria</taxon>
        <taxon>Bacillati</taxon>
        <taxon>Actinomycetota</taxon>
        <taxon>Actinomycetes</taxon>
        <taxon>Micromonosporales</taxon>
        <taxon>Micromonosporaceae</taxon>
        <taxon>Actinoplanes</taxon>
    </lineage>
</organism>
<dbReference type="STRING" id="512565.AMIS_9000"/>
<protein>
    <recommendedName>
        <fullName evidence="4">Fimbrial assembly protein</fullName>
    </recommendedName>
</protein>
<dbReference type="eggNOG" id="COG3166">
    <property type="taxonomic scope" value="Bacteria"/>
</dbReference>
<keyword evidence="3" id="KW-1185">Reference proteome</keyword>